<gene>
    <name evidence="1" type="ORF">BD293_1050</name>
</gene>
<keyword evidence="2" id="KW-1185">Reference proteome</keyword>
<comment type="caution">
    <text evidence="1">The sequence shown here is derived from an EMBL/GenBank/DDBJ whole genome shotgun (WGS) entry which is preliminary data.</text>
</comment>
<proteinExistence type="predicted"/>
<protein>
    <submittedName>
        <fullName evidence="1">Uncharacterized protein</fullName>
    </submittedName>
</protein>
<accession>A0A543KBI2</accession>
<evidence type="ECO:0000313" key="1">
    <source>
        <dbReference type="EMBL" id="TQM92443.1"/>
    </source>
</evidence>
<dbReference type="RefSeq" id="WP_142080146.1">
    <property type="nucleotide sequence ID" value="NZ_VFPT01000001.1"/>
</dbReference>
<name>A0A543KBI2_9RHOB</name>
<sequence length="137" mass="15792">MRTGKIAISNLAERTGSWEGWSIKDEPVADFRARNLKLQARIFKEFGEIDGWTVCFDKTAAEFSVKEAIELWRLEYEAEKKNGKGRPSTQEPVRQVYIELFPDGHAPLKQKEVLHMIRETGQNCSAKTLQRVLNNLR</sequence>
<dbReference type="AlphaFoldDB" id="A0A543KBI2"/>
<dbReference type="Proteomes" id="UP000320582">
    <property type="component" value="Unassembled WGS sequence"/>
</dbReference>
<organism evidence="1 2">
    <name type="scientific">Roseinatronobacter monicus</name>
    <dbReference type="NCBI Taxonomy" id="393481"/>
    <lineage>
        <taxon>Bacteria</taxon>
        <taxon>Pseudomonadati</taxon>
        <taxon>Pseudomonadota</taxon>
        <taxon>Alphaproteobacteria</taxon>
        <taxon>Rhodobacterales</taxon>
        <taxon>Paracoccaceae</taxon>
        <taxon>Roseinatronobacter</taxon>
    </lineage>
</organism>
<dbReference type="EMBL" id="VFPT01000001">
    <property type="protein sequence ID" value="TQM92443.1"/>
    <property type="molecule type" value="Genomic_DNA"/>
</dbReference>
<evidence type="ECO:0000313" key="2">
    <source>
        <dbReference type="Proteomes" id="UP000320582"/>
    </source>
</evidence>
<reference evidence="1 2" key="1">
    <citation type="submission" date="2019-06" db="EMBL/GenBank/DDBJ databases">
        <title>Genomic Encyclopedia of Archaeal and Bacterial Type Strains, Phase II (KMG-II): from individual species to whole genera.</title>
        <authorList>
            <person name="Goeker M."/>
        </authorList>
    </citation>
    <scope>NUCLEOTIDE SEQUENCE [LARGE SCALE GENOMIC DNA]</scope>
    <source>
        <strain evidence="1 2">DSM 18423</strain>
    </source>
</reference>